<feature type="region of interest" description="Disordered" evidence="1">
    <location>
        <begin position="77"/>
        <end position="96"/>
    </location>
</feature>
<dbReference type="Pfam" id="PF10344">
    <property type="entry name" value="Hobbit"/>
    <property type="match status" value="2"/>
</dbReference>
<comment type="caution">
    <text evidence="3">The sequence shown here is derived from an EMBL/GenBank/DDBJ whole genome shotgun (WGS) entry which is preliminary data.</text>
</comment>
<evidence type="ECO:0000313" key="4">
    <source>
        <dbReference type="Proteomes" id="UP000308768"/>
    </source>
</evidence>
<feature type="region of interest" description="Disordered" evidence="1">
    <location>
        <begin position="407"/>
        <end position="433"/>
    </location>
</feature>
<evidence type="ECO:0000256" key="1">
    <source>
        <dbReference type="SAM" id="MobiDB-lite"/>
    </source>
</evidence>
<organism evidence="3 4">
    <name type="scientific">Cryomyces minteri</name>
    <dbReference type="NCBI Taxonomy" id="331657"/>
    <lineage>
        <taxon>Eukaryota</taxon>
        <taxon>Fungi</taxon>
        <taxon>Dikarya</taxon>
        <taxon>Ascomycota</taxon>
        <taxon>Pezizomycotina</taxon>
        <taxon>Dothideomycetes</taxon>
        <taxon>Dothideomycetes incertae sedis</taxon>
        <taxon>Cryomyces</taxon>
    </lineage>
</organism>
<dbReference type="Proteomes" id="UP000308768">
    <property type="component" value="Unassembled WGS sequence"/>
</dbReference>
<feature type="compositionally biased region" description="Basic and acidic residues" evidence="1">
    <location>
        <begin position="1068"/>
        <end position="1082"/>
    </location>
</feature>
<evidence type="ECO:0000313" key="3">
    <source>
        <dbReference type="EMBL" id="TKA49832.1"/>
    </source>
</evidence>
<feature type="compositionally biased region" description="Polar residues" evidence="1">
    <location>
        <begin position="1191"/>
        <end position="1207"/>
    </location>
</feature>
<proteinExistence type="predicted"/>
<evidence type="ECO:0000259" key="2">
    <source>
        <dbReference type="SMART" id="SM01216"/>
    </source>
</evidence>
<feature type="compositionally biased region" description="Polar residues" evidence="1">
    <location>
        <begin position="316"/>
        <end position="330"/>
    </location>
</feature>
<sequence>MSLPIRQGPLWGDTEKSSKKFGRHLATIKYNLLLSPLFISHIYKHKDAEDYQQDVLSATGLKLRLDSFTLDLHQRREEFPTQTQHAHSKQQSKTSGMRINQCQLDFISADIRAVSASIAGSGSDDIERATDETLASYQQNTRPVDLSKFTVPDNDFSWIDMDDFVELDWILPTESNPETKILPLGFAPRFTYYRQTDHQPDSIHGDTARSSPFGNELTHYCVMSRRIDPRHVQCDLIRERLDKIADQTTSNHRAVLEQELRTVRDASGGSVPRDRLEALRQHGDALDRKEEFLESMLKTLRFELEDVDPKAVPGRSPNQANSGFQISNDPNHAIEGMSSTPLVDYANDFSNRFVVHNAQIKWNNPLRNIILRYIHQVSQRRGFIYYMSRRAVKFILDILQEQSKFKATSTSVPNDNPSGPTSPLSPEQEDEVSIQDRIDELLKDGKKFVDANDSEASEGNKNSTANDISDDIAYDFTAQNTYSVRLIAPQIQLQSEKNVKSAVLVTAKGIQLKVVQIMDKDRVLDDVSGLVQRRFSAATDSVQVFVTNSKTFSTEYLDMYSGNQYGTSAGSSWPPWVPFEVMFDFQLNPYGFSRVVQRTSASLRYDKYNTLRLKYNDDISGGDPSRTRSQENTEDRIDHLWVEFPEVKAICDSSQYYAMYIIVLDLLLYSEPLEKTRSERLEKIMLASDFSDLTGAPEMVIMLQERIRQLEEIKMHFQINEQYLDRRSWKDRIAMDRDLINCEDELFFMMKAITTSQRKAEERTQQTESSGIMHWSLSASEVAWHLVRDQGESLLEFQLKHANYDRTDNNDGSNNNCMEIRRINGFNLLADALYPEIIAPYVDSTRGIAENRDAPMLRVNWLMLEAIAGIPVVDRFEINLVPLKIQLERDIGKKLFEYIFPGVGGNAFEGGNFSPFMVKHMLPPQEEEEETDTNANQGTHTPRIESGRPVSSNTAGTGTGAGELALRLKPTLTLPDNKNNKTGRSRLANPQSGRDEAAHHFRIFQHSNRSRDGKRNYGNLRNNESTDSLGIVGTPRPPPSDRSVSNLGSVNGTSEVDKSKRFTLHRSASGDKKSNKDVRSDDLTQMMKRASNYMTLAYVKIPSMVLCLSYKGKGQRNIEDVHDLVFRMPTIEYRNKTWSNLDLALQLKKDLIKILLSHTGAILGNKLMHHRTSKQQQSRLREVANSSTILTSSTDVSHAASETSSMIDKSPLDDQSMFPRESFNSERPSVLSRTQSYASMTPNGMLKAGVLEGPSLSDSATSLDKDTNRHQGSSLGRHFTNLGHRMRQNDSNADDSEDSQVSGTKRKSTFKDK</sequence>
<feature type="compositionally biased region" description="Polar residues" evidence="1">
    <location>
        <begin position="1019"/>
        <end position="1028"/>
    </location>
</feature>
<protein>
    <recommendedName>
        <fullName evidence="2">FMP27 WPPW motif-containing RBG unit domain-containing protein</fullName>
    </recommendedName>
</protein>
<feature type="compositionally biased region" description="Polar residues" evidence="1">
    <location>
        <begin position="974"/>
        <end position="992"/>
    </location>
</feature>
<feature type="compositionally biased region" description="Basic residues" evidence="1">
    <location>
        <begin position="1304"/>
        <end position="1313"/>
    </location>
</feature>
<dbReference type="InterPro" id="IPR019449">
    <property type="entry name" value="FMP27_WPPW_RBG"/>
</dbReference>
<feature type="region of interest" description="Disordered" evidence="1">
    <location>
        <begin position="1249"/>
        <end position="1313"/>
    </location>
</feature>
<feature type="domain" description="FMP27 WPPW motif-containing RBG unit" evidence="2">
    <location>
        <begin position="60"/>
        <end position="582"/>
    </location>
</feature>
<gene>
    <name evidence="3" type="ORF">B0A49_13403</name>
</gene>
<keyword evidence="4" id="KW-1185">Reference proteome</keyword>
<dbReference type="STRING" id="331657.A0A4U0VLK1"/>
<dbReference type="InterPro" id="IPR045167">
    <property type="entry name" value="Hobbit"/>
</dbReference>
<accession>A0A4U0VLK1</accession>
<dbReference type="OrthoDB" id="1562405at2759"/>
<dbReference type="EMBL" id="NAJN01002747">
    <property type="protein sequence ID" value="TKA49832.1"/>
    <property type="molecule type" value="Genomic_DNA"/>
</dbReference>
<feature type="region of interest" description="Disordered" evidence="1">
    <location>
        <begin position="309"/>
        <end position="330"/>
    </location>
</feature>
<feature type="region of interest" description="Disordered" evidence="1">
    <location>
        <begin position="924"/>
        <end position="1082"/>
    </location>
</feature>
<dbReference type="PANTHER" id="PTHR15678">
    <property type="entry name" value="ANTIGEN MLAA-22-RELATED"/>
    <property type="match status" value="1"/>
</dbReference>
<feature type="compositionally biased region" description="Polar residues" evidence="1">
    <location>
        <begin position="1042"/>
        <end position="1054"/>
    </location>
</feature>
<feature type="region of interest" description="Disordered" evidence="1">
    <location>
        <begin position="1191"/>
        <end position="1234"/>
    </location>
</feature>
<dbReference type="SMART" id="SM01216">
    <property type="entry name" value="Fmp27_WPPW"/>
    <property type="match status" value="1"/>
</dbReference>
<reference evidence="3 4" key="1">
    <citation type="submission" date="2017-03" db="EMBL/GenBank/DDBJ databases">
        <title>Genomes of endolithic fungi from Antarctica.</title>
        <authorList>
            <person name="Coleine C."/>
            <person name="Masonjones S."/>
            <person name="Stajich J.E."/>
        </authorList>
    </citation>
    <scope>NUCLEOTIDE SEQUENCE [LARGE SCALE GENOMIC DNA]</scope>
    <source>
        <strain evidence="3 4">CCFEE 5187</strain>
    </source>
</reference>
<dbReference type="PANTHER" id="PTHR15678:SF6">
    <property type="entry name" value="BRIDGE-LIKE LIPID TRANSFER PROTEIN FAMILY MEMBER 2"/>
    <property type="match status" value="1"/>
</dbReference>
<name>A0A4U0VLK1_9PEZI</name>
<feature type="compositionally biased region" description="Polar residues" evidence="1">
    <location>
        <begin position="1225"/>
        <end position="1234"/>
    </location>
</feature>
<feature type="compositionally biased region" description="Polar residues" evidence="1">
    <location>
        <begin position="407"/>
        <end position="425"/>
    </location>
</feature>
<feature type="non-terminal residue" evidence="3">
    <location>
        <position position="1313"/>
    </location>
</feature>
<feature type="compositionally biased region" description="Polar residues" evidence="1">
    <location>
        <begin position="80"/>
        <end position="96"/>
    </location>
</feature>